<gene>
    <name evidence="8" type="ORF">DEQ80_12365</name>
</gene>
<dbReference type="STRING" id="229919.GCA_001050195_02221"/>
<dbReference type="OrthoDB" id="9807941at2"/>
<dbReference type="InterPro" id="IPR041921">
    <property type="entry name" value="NuoE_N"/>
</dbReference>
<feature type="binding site" evidence="7">
    <location>
        <position position="129"/>
    </location>
    <ligand>
        <name>[2Fe-2S] cluster</name>
        <dbReference type="ChEBI" id="CHEBI:190135"/>
    </ligand>
</feature>
<comment type="similarity">
    <text evidence="1">Belongs to the complex I 24 kDa subunit family.</text>
</comment>
<dbReference type="InterPro" id="IPR042128">
    <property type="entry name" value="NuoE_dom"/>
</dbReference>
<dbReference type="EMBL" id="DPBP01000048">
    <property type="protein sequence ID" value="HCE18642.1"/>
    <property type="molecule type" value="Genomic_DNA"/>
</dbReference>
<keyword evidence="4 7" id="KW-0408">Iron</keyword>
<feature type="binding site" evidence="7">
    <location>
        <position position="125"/>
    </location>
    <ligand>
        <name>[2Fe-2S] cluster</name>
        <dbReference type="ChEBI" id="CHEBI:190135"/>
    </ligand>
</feature>
<keyword evidence="2 7" id="KW-0001">2Fe-2S</keyword>
<dbReference type="Gene3D" id="1.10.10.1590">
    <property type="entry name" value="NADH-quinone oxidoreductase subunit E"/>
    <property type="match status" value="1"/>
</dbReference>
<dbReference type="PIRSF" id="PIRSF000216">
    <property type="entry name" value="NADH_DH_24kDa"/>
    <property type="match status" value="1"/>
</dbReference>
<evidence type="ECO:0000256" key="5">
    <source>
        <dbReference type="ARBA" id="ARBA00023014"/>
    </source>
</evidence>
<dbReference type="PANTHER" id="PTHR10371">
    <property type="entry name" value="NADH DEHYDROGENASE UBIQUINONE FLAVOPROTEIN 2, MITOCHONDRIAL"/>
    <property type="match status" value="1"/>
</dbReference>
<dbReference type="GO" id="GO:0003954">
    <property type="term" value="F:NADH dehydrogenase activity"/>
    <property type="evidence" value="ECO:0007669"/>
    <property type="project" value="TreeGrafter"/>
</dbReference>
<dbReference type="InterPro" id="IPR002023">
    <property type="entry name" value="NuoE-like"/>
</dbReference>
<keyword evidence="3 7" id="KW-0479">Metal-binding</keyword>
<organism evidence="8 9">
    <name type="scientific">Anaerolinea thermolimosa</name>
    <dbReference type="NCBI Taxonomy" id="229919"/>
    <lineage>
        <taxon>Bacteria</taxon>
        <taxon>Bacillati</taxon>
        <taxon>Chloroflexota</taxon>
        <taxon>Anaerolineae</taxon>
        <taxon>Anaerolineales</taxon>
        <taxon>Anaerolineaceae</taxon>
        <taxon>Anaerolinea</taxon>
    </lineage>
</organism>
<dbReference type="InterPro" id="IPR036249">
    <property type="entry name" value="Thioredoxin-like_sf"/>
</dbReference>
<evidence type="ECO:0000313" key="9">
    <source>
        <dbReference type="Proteomes" id="UP000264141"/>
    </source>
</evidence>
<comment type="cofactor">
    <cofactor evidence="7">
        <name>[2Fe-2S] cluster</name>
        <dbReference type="ChEBI" id="CHEBI:190135"/>
    </cofactor>
    <text evidence="7">Binds 1 [2Fe-2S] cluster.</text>
</comment>
<dbReference type="NCBIfam" id="TIGR01958">
    <property type="entry name" value="nuoE_fam"/>
    <property type="match status" value="1"/>
</dbReference>
<dbReference type="SUPFAM" id="SSF52833">
    <property type="entry name" value="Thioredoxin-like"/>
    <property type="match status" value="1"/>
</dbReference>
<dbReference type="GO" id="GO:0051537">
    <property type="term" value="F:2 iron, 2 sulfur cluster binding"/>
    <property type="evidence" value="ECO:0007669"/>
    <property type="project" value="UniProtKB-KW"/>
</dbReference>
<feature type="binding site" evidence="7">
    <location>
        <position position="84"/>
    </location>
    <ligand>
        <name>[2Fe-2S] cluster</name>
        <dbReference type="ChEBI" id="CHEBI:190135"/>
    </ligand>
</feature>
<dbReference type="AlphaFoldDB" id="A0A3D1JJF4"/>
<comment type="cofactor">
    <cofactor evidence="6">
        <name>[2Fe-2S] cluster</name>
        <dbReference type="ChEBI" id="CHEBI:190135"/>
    </cofactor>
</comment>
<sequence length="172" mass="19429">MNQLLQKYPEEVQQILAKYPPEFKRSAVMPLLYLAQREANYVPRQALQDIAEILEISTTDVASIVGFYTLYYDEPGGRYRIQVCTDLPCALRGADRFLQELCERLGIEEGGTTPDGLFTVEAVKCLAACHRAPVFQVQGDGEIVYHENQSVELAMAWIEEVRARVAAKEDRS</sequence>
<protein>
    <submittedName>
        <fullName evidence="8">NAD(P)H-dependent oxidoreductase subunit E</fullName>
    </submittedName>
</protein>
<evidence type="ECO:0000256" key="2">
    <source>
        <dbReference type="ARBA" id="ARBA00022714"/>
    </source>
</evidence>
<comment type="caution">
    <text evidence="8">The sequence shown here is derived from an EMBL/GenBank/DDBJ whole genome shotgun (WGS) entry which is preliminary data.</text>
</comment>
<evidence type="ECO:0000256" key="6">
    <source>
        <dbReference type="ARBA" id="ARBA00034078"/>
    </source>
</evidence>
<proteinExistence type="inferred from homology"/>
<dbReference type="RefSeq" id="WP_084001383.1">
    <property type="nucleotide sequence ID" value="NZ_DF967965.1"/>
</dbReference>
<dbReference type="GO" id="GO:0046872">
    <property type="term" value="F:metal ion binding"/>
    <property type="evidence" value="ECO:0007669"/>
    <property type="project" value="UniProtKB-KW"/>
</dbReference>
<evidence type="ECO:0000256" key="3">
    <source>
        <dbReference type="ARBA" id="ARBA00022723"/>
    </source>
</evidence>
<dbReference type="PROSITE" id="PS01099">
    <property type="entry name" value="COMPLEX1_24K"/>
    <property type="match status" value="1"/>
</dbReference>
<evidence type="ECO:0000256" key="7">
    <source>
        <dbReference type="PIRSR" id="PIRSR000216-1"/>
    </source>
</evidence>
<name>A0A3D1JJF4_9CHLR</name>
<dbReference type="PANTHER" id="PTHR10371:SF3">
    <property type="entry name" value="NADH DEHYDROGENASE [UBIQUINONE] FLAVOPROTEIN 2, MITOCHONDRIAL"/>
    <property type="match status" value="1"/>
</dbReference>
<dbReference type="Pfam" id="PF01257">
    <property type="entry name" value="2Fe-2S_thioredx"/>
    <property type="match status" value="1"/>
</dbReference>
<dbReference type="Proteomes" id="UP000264141">
    <property type="component" value="Unassembled WGS sequence"/>
</dbReference>
<keyword evidence="5 7" id="KW-0411">Iron-sulfur</keyword>
<evidence type="ECO:0000256" key="4">
    <source>
        <dbReference type="ARBA" id="ARBA00023004"/>
    </source>
</evidence>
<reference evidence="8 9" key="1">
    <citation type="journal article" date="2018" name="Nat. Biotechnol.">
        <title>A standardized bacterial taxonomy based on genome phylogeny substantially revises the tree of life.</title>
        <authorList>
            <person name="Parks D.H."/>
            <person name="Chuvochina M."/>
            <person name="Waite D.W."/>
            <person name="Rinke C."/>
            <person name="Skarshewski A."/>
            <person name="Chaumeil P.A."/>
            <person name="Hugenholtz P."/>
        </authorList>
    </citation>
    <scope>NUCLEOTIDE SEQUENCE [LARGE SCALE GENOMIC DNA]</scope>
    <source>
        <strain evidence="8">UBA8781</strain>
    </source>
</reference>
<dbReference type="FunFam" id="1.10.10.1590:FF:000001">
    <property type="entry name" value="NADH-quinone oxidoreductase subunit E"/>
    <property type="match status" value="1"/>
</dbReference>
<accession>A0A3D1JJF4</accession>
<feature type="binding site" evidence="7">
    <location>
        <position position="89"/>
    </location>
    <ligand>
        <name>[2Fe-2S] cluster</name>
        <dbReference type="ChEBI" id="CHEBI:190135"/>
    </ligand>
</feature>
<dbReference type="Gene3D" id="3.40.30.10">
    <property type="entry name" value="Glutaredoxin"/>
    <property type="match status" value="1"/>
</dbReference>
<evidence type="ECO:0000313" key="8">
    <source>
        <dbReference type="EMBL" id="HCE18642.1"/>
    </source>
</evidence>
<evidence type="ECO:0000256" key="1">
    <source>
        <dbReference type="ARBA" id="ARBA00010643"/>
    </source>
</evidence>
<dbReference type="CDD" id="cd03064">
    <property type="entry name" value="TRX_Fd_NuoE"/>
    <property type="match status" value="1"/>
</dbReference>